<gene>
    <name evidence="1" type="ORF">ACFOX0_33750</name>
</gene>
<reference evidence="2" key="1">
    <citation type="journal article" date="2019" name="Int. J. Syst. Evol. Microbiol.">
        <title>The Global Catalogue of Microorganisms (GCM) 10K type strain sequencing project: providing services to taxonomists for standard genome sequencing and annotation.</title>
        <authorList>
            <consortium name="The Broad Institute Genomics Platform"/>
            <consortium name="The Broad Institute Genome Sequencing Center for Infectious Disease"/>
            <person name="Wu L."/>
            <person name="Ma J."/>
        </authorList>
    </citation>
    <scope>NUCLEOTIDE SEQUENCE [LARGE SCALE GENOMIC DNA]</scope>
    <source>
        <strain evidence="2">2902at01</strain>
    </source>
</reference>
<name>A0ABV8KXB7_9ACTN</name>
<dbReference type="Proteomes" id="UP001595868">
    <property type="component" value="Unassembled WGS sequence"/>
</dbReference>
<accession>A0ABV8KXB7</accession>
<keyword evidence="2" id="KW-1185">Reference proteome</keyword>
<dbReference type="RefSeq" id="WP_377553679.1">
    <property type="nucleotide sequence ID" value="NZ_JBHSBN010000071.1"/>
</dbReference>
<protein>
    <submittedName>
        <fullName evidence="1">Uncharacterized protein</fullName>
    </submittedName>
</protein>
<proteinExistence type="predicted"/>
<sequence>MSLTSVYSRAWQLQYGLAPGWFVNLQPNDGIPLGLKGRLVGDYFQHSGPLAQLSSLVPKPPKPNDRSEWQFQSSSGIEFVAAVNGGTSESIEWLGAAKAGVKASFGQEAGVSALGSHKWFHRFPDMDSVRTALRAALAAGDLLKGDAIVVELQLTGRGVLLASQGGEASIEALASGSISPGGVNIADFSGNLSVTKKQGAVTMEKFGDGAVIAARVMQVGHRGMWWWRKIVILGLDEVTLQQQEAATFRRVEGDGQDEYFLLF</sequence>
<organism evidence="1 2">
    <name type="scientific">Micromonospora zhanjiangensis</name>
    <dbReference type="NCBI Taxonomy" id="1522057"/>
    <lineage>
        <taxon>Bacteria</taxon>
        <taxon>Bacillati</taxon>
        <taxon>Actinomycetota</taxon>
        <taxon>Actinomycetes</taxon>
        <taxon>Micromonosporales</taxon>
        <taxon>Micromonosporaceae</taxon>
        <taxon>Micromonospora</taxon>
    </lineage>
</organism>
<comment type="caution">
    <text evidence="1">The sequence shown here is derived from an EMBL/GenBank/DDBJ whole genome shotgun (WGS) entry which is preliminary data.</text>
</comment>
<dbReference type="EMBL" id="JBHSBN010000071">
    <property type="protein sequence ID" value="MFC4110860.1"/>
    <property type="molecule type" value="Genomic_DNA"/>
</dbReference>
<evidence type="ECO:0000313" key="2">
    <source>
        <dbReference type="Proteomes" id="UP001595868"/>
    </source>
</evidence>
<evidence type="ECO:0000313" key="1">
    <source>
        <dbReference type="EMBL" id="MFC4110860.1"/>
    </source>
</evidence>